<feature type="compositionally biased region" description="Polar residues" evidence="1">
    <location>
        <begin position="1342"/>
        <end position="1354"/>
    </location>
</feature>
<feature type="region of interest" description="Disordered" evidence="1">
    <location>
        <begin position="817"/>
        <end position="840"/>
    </location>
</feature>
<reference evidence="2 3" key="1">
    <citation type="submission" date="2024-09" db="EMBL/GenBank/DDBJ databases">
        <title>A chromosome-level genome assembly of Gray's grenadier anchovy, Coilia grayii.</title>
        <authorList>
            <person name="Fu Z."/>
        </authorList>
    </citation>
    <scope>NUCLEOTIDE SEQUENCE [LARGE SCALE GENOMIC DNA]</scope>
    <source>
        <strain evidence="2">G4</strain>
        <tissue evidence="2">Muscle</tissue>
    </source>
</reference>
<feature type="region of interest" description="Disordered" evidence="1">
    <location>
        <begin position="671"/>
        <end position="733"/>
    </location>
</feature>
<feature type="compositionally biased region" description="Basic and acidic residues" evidence="1">
    <location>
        <begin position="671"/>
        <end position="725"/>
    </location>
</feature>
<keyword evidence="3" id="KW-1185">Reference proteome</keyword>
<evidence type="ECO:0000313" key="2">
    <source>
        <dbReference type="EMBL" id="KAL2085796.1"/>
    </source>
</evidence>
<feature type="compositionally biased region" description="Basic and acidic residues" evidence="1">
    <location>
        <begin position="1506"/>
        <end position="1532"/>
    </location>
</feature>
<feature type="compositionally biased region" description="Basic and acidic residues" evidence="1">
    <location>
        <begin position="1184"/>
        <end position="1198"/>
    </location>
</feature>
<name>A0ABD1JF59_9TELE</name>
<feature type="compositionally biased region" description="Basic and acidic residues" evidence="1">
    <location>
        <begin position="1315"/>
        <end position="1333"/>
    </location>
</feature>
<feature type="region of interest" description="Disordered" evidence="1">
    <location>
        <begin position="353"/>
        <end position="389"/>
    </location>
</feature>
<feature type="compositionally biased region" description="Basic and acidic residues" evidence="1">
    <location>
        <begin position="134"/>
        <end position="144"/>
    </location>
</feature>
<dbReference type="Proteomes" id="UP001591681">
    <property type="component" value="Unassembled WGS sequence"/>
</dbReference>
<accession>A0ABD1JF59</accession>
<proteinExistence type="predicted"/>
<feature type="compositionally biased region" description="Basic and acidic residues" evidence="1">
    <location>
        <begin position="468"/>
        <end position="477"/>
    </location>
</feature>
<feature type="region of interest" description="Disordered" evidence="1">
    <location>
        <begin position="1184"/>
        <end position="1462"/>
    </location>
</feature>
<feature type="region of interest" description="Disordered" evidence="1">
    <location>
        <begin position="465"/>
        <end position="486"/>
    </location>
</feature>
<feature type="compositionally biased region" description="Polar residues" evidence="1">
    <location>
        <begin position="1399"/>
        <end position="1414"/>
    </location>
</feature>
<sequence>MERENKGSVERERQDRQHQLEVYFRDMEEKYAKERIIEQKRHEERVGELESKCQLEWRAKVLDMEHLLEKEKVIAQRKEQVLLRLIEFGRIAKMETLRRTGTKMGKDWLSVLNTVKQVKEEYHNTERHKHSKSNMREQVEKAERRIENEQQKEIQWKQQRSQEMAEKLKEMLQQFETDKKRIEEKWMEMEKKSEEEWKERVRNLEIKLENEKVVAQQRKQELLKHKEEREKTKEEELLTMARQKENEMKAIQRAQQTHMKTELEKVVEKGKESREIEQSEEKRKPAGTDLHNRQNNLVNTKTDIHITENVTEKEQPFLQNTAKEISEKAGVKPVTEKTQPIQETECLTEFKQKQERDVNSGSNIKTVGERKQQTCEHIGGGAETKTKHSELEDDWFGDMSRKKKEGTCCEIKRSNQLSLANVREKMTVKDEKPVVEQKKTNIKELGWLTEMRQKDIIQQKKQPFLQDSPKETAEKAGLKPVTEKQQPIQEMEWLRESKQKRERHVDLGKAEINTKHRELEDDWLEDLILKKKENKLGEIRNHQHSLADVKVKVTAQEEKSVVVQKKSNIKEINWLTEMRQHAGENKDIIQQKKQPFFQDAPKETVKQQPNQEIEWLRESKQKQERDVDSESILKTVGERRQRTREHIGGKAETKMKHWELDDLLEDMNLKKKEDKWSEIMRKHERSRAESRQELEKQKDQGEHREKNKDMVVRPRRRGNEDRKTDDDEGKLLGVSEQEAKREFSMRNKGIDFLYELKQDVVKGKRESLVDEEGPKEGCIMTSRRVERRGRTLERKELERREQLGDWLEDIDIKTERESVMEQKTEEPLKTKNPRHDSKQSTMNNFKREWQVSLKTVDEENYKTEGIATMSRRREDSKTGAINQVKKEELMKALFKEKKQKTAEERWHEPTEKRQRGMAENPQETANERKHEPQMFRQRQKELVTQEDEQKTQILRLGKQNPKQDIKTEECCQTSPKIERWTRGWMQTEKNDAKHGTEINEREDEALWVTRGSREEDRQANTGDVAGAKAGRRSMGMCRQQEGLKDDDMDAQVCRLWKSTNQTAFEDTPLCSDYRPAMCVQQRAAINATTQENTVPGTEAEHKTDRNAKTLQVSRQREKECKKETTITTRRNIEPKVNAWIDTRDKKELKSEDVMGTKVFNGRERHQRKKIIQEENAWQRELEMKLSETEEKKPRDKATQKRQRLLKPQKQIEIEKEKERDSFQIEKQKEPRQQKKVERGKEIERQKEQHKQLQTEKLKVLESHRDTNREKEANKLKVRHKQSVKDLEQPEMAANIRRRRNAGPRVALCWQSNSNEKPKRDAVATTPVERKDEPVVNLKEQVPQHSNNRSQTKSLASDARQKVVLFQQSESNRELKREVVATTPDKRKDELVVNPKGQVPQHSNNHPQAQSLTSDPSDKEEETGGATPSAAGEGAQQEISGAAEKSEETAEGEAVKKDKSMRRRFLGWANKKAKDYYNNKIEKTMKREQEEGDQVYQSWFKKSPMSRAEREKEKRKSLVKAEERRQRMEESWEQWEVKRAEEKKRRKKEDEEIEAMLHSPEYLRTLTRCVINALFEV</sequence>
<feature type="region of interest" description="Disordered" evidence="1">
    <location>
        <begin position="122"/>
        <end position="144"/>
    </location>
</feature>
<feature type="region of interest" description="Disordered" evidence="1">
    <location>
        <begin position="616"/>
        <end position="657"/>
    </location>
</feature>
<feature type="compositionally biased region" description="Basic and acidic residues" evidence="1">
    <location>
        <begin position="616"/>
        <end position="628"/>
    </location>
</feature>
<feature type="compositionally biased region" description="Basic and acidic residues" evidence="1">
    <location>
        <begin position="896"/>
        <end position="916"/>
    </location>
</feature>
<feature type="compositionally biased region" description="Basic and acidic residues" evidence="1">
    <location>
        <begin position="925"/>
        <end position="934"/>
    </location>
</feature>
<evidence type="ECO:0000256" key="1">
    <source>
        <dbReference type="SAM" id="MobiDB-lite"/>
    </source>
</evidence>
<organism evidence="2 3">
    <name type="scientific">Coilia grayii</name>
    <name type="common">Gray's grenadier anchovy</name>
    <dbReference type="NCBI Taxonomy" id="363190"/>
    <lineage>
        <taxon>Eukaryota</taxon>
        <taxon>Metazoa</taxon>
        <taxon>Chordata</taxon>
        <taxon>Craniata</taxon>
        <taxon>Vertebrata</taxon>
        <taxon>Euteleostomi</taxon>
        <taxon>Actinopterygii</taxon>
        <taxon>Neopterygii</taxon>
        <taxon>Teleostei</taxon>
        <taxon>Clupei</taxon>
        <taxon>Clupeiformes</taxon>
        <taxon>Clupeoidei</taxon>
        <taxon>Engraulidae</taxon>
        <taxon>Coilinae</taxon>
        <taxon>Coilia</taxon>
    </lineage>
</organism>
<feature type="region of interest" description="Disordered" evidence="1">
    <location>
        <begin position="896"/>
        <end position="934"/>
    </location>
</feature>
<feature type="compositionally biased region" description="Basic and acidic residues" evidence="1">
    <location>
        <begin position="259"/>
        <end position="292"/>
    </location>
</feature>
<feature type="region of interest" description="Disordered" evidence="1">
    <location>
        <begin position="248"/>
        <end position="301"/>
    </location>
</feature>
<evidence type="ECO:0000313" key="3">
    <source>
        <dbReference type="Proteomes" id="UP001591681"/>
    </source>
</evidence>
<comment type="caution">
    <text evidence="2">The sequence shown here is derived from an EMBL/GenBank/DDBJ whole genome shotgun (WGS) entry which is preliminary data.</text>
</comment>
<feature type="compositionally biased region" description="Basic and acidic residues" evidence="1">
    <location>
        <begin position="1443"/>
        <end position="1457"/>
    </location>
</feature>
<feature type="compositionally biased region" description="Basic and acidic residues" evidence="1">
    <location>
        <begin position="817"/>
        <end position="838"/>
    </location>
</feature>
<protein>
    <recommendedName>
        <fullName evidence="4">Trichohyalin-like</fullName>
    </recommendedName>
</protein>
<evidence type="ECO:0008006" key="4">
    <source>
        <dbReference type="Google" id="ProtNLM"/>
    </source>
</evidence>
<feature type="compositionally biased region" description="Basic and acidic residues" evidence="1">
    <location>
        <begin position="1209"/>
        <end position="1274"/>
    </location>
</feature>
<feature type="compositionally biased region" description="Basic and acidic residues" evidence="1">
    <location>
        <begin position="636"/>
        <end position="657"/>
    </location>
</feature>
<feature type="region of interest" description="Disordered" evidence="1">
    <location>
        <begin position="1487"/>
        <end position="1532"/>
    </location>
</feature>
<feature type="compositionally biased region" description="Basic and acidic residues" evidence="1">
    <location>
        <begin position="1370"/>
        <end position="1390"/>
    </location>
</feature>
<gene>
    <name evidence="2" type="ORF">ACEWY4_019116</name>
</gene>
<dbReference type="EMBL" id="JBHFQA010000016">
    <property type="protein sequence ID" value="KAL2085796.1"/>
    <property type="molecule type" value="Genomic_DNA"/>
</dbReference>